<feature type="transmembrane region" description="Helical" evidence="1">
    <location>
        <begin position="26"/>
        <end position="45"/>
    </location>
</feature>
<feature type="transmembrane region" description="Helical" evidence="1">
    <location>
        <begin position="201"/>
        <end position="219"/>
    </location>
</feature>
<sequence length="317" mass="38147">MWDMYHKKFDKEILLKIKELYRYDNWHAVLAILYDYLIIIFSIFLSEQSYWFLPLTILLIGSRQRALATILHEASHSALTKNKKFGQILGTYFSGYLIFQSWNSYCVSHVKNHHPKLGTDSDPDYKYYKDSGIFQTYSRIEFFWRFCVSQILCLKLFRNFKYLIKNRLFSDITRTELFKLLLSQLILFVIGTYFVGYKFYVIYWLLPYLTAFQMITWFIELSEHYPMIQTAKNNLEASRNRFSHAIEHFFTGIHGENYHLIHHLFPAIPFWNLEKAHKILMKDFDYQEVNKDFGGIFFSKNNNAPMWKVLWSKYEAA</sequence>
<dbReference type="GO" id="GO:0016717">
    <property type="term" value="F:oxidoreductase activity, acting on paired donors, with oxidation of a pair of donors resulting in the reduction of molecular oxygen to two molecules of water"/>
    <property type="evidence" value="ECO:0007669"/>
    <property type="project" value="TreeGrafter"/>
</dbReference>
<organism evidence="3 4">
    <name type="scientific">Neisseria meningitidis serogroup C (strain 8013)</name>
    <dbReference type="NCBI Taxonomy" id="604162"/>
    <lineage>
        <taxon>Bacteria</taxon>
        <taxon>Pseudomonadati</taxon>
        <taxon>Pseudomonadota</taxon>
        <taxon>Betaproteobacteria</taxon>
        <taxon>Neisseriales</taxon>
        <taxon>Neisseriaceae</taxon>
        <taxon>Neisseria</taxon>
    </lineage>
</organism>
<dbReference type="GO" id="GO:0008610">
    <property type="term" value="P:lipid biosynthetic process"/>
    <property type="evidence" value="ECO:0007669"/>
    <property type="project" value="UniProtKB-ARBA"/>
</dbReference>
<accession>A0A9K2PQF4</accession>
<dbReference type="CDD" id="cd03510">
    <property type="entry name" value="Rhizobitoxine-FADS-like"/>
    <property type="match status" value="1"/>
</dbReference>
<proteinExistence type="predicted"/>
<keyword evidence="1" id="KW-0812">Transmembrane</keyword>
<keyword evidence="1" id="KW-1133">Transmembrane helix</keyword>
<evidence type="ECO:0000259" key="2">
    <source>
        <dbReference type="Pfam" id="PF00487"/>
    </source>
</evidence>
<dbReference type="AlphaFoldDB" id="A0A9K2PQF4"/>
<dbReference type="PANTHER" id="PTHR19353">
    <property type="entry name" value="FATTY ACID DESATURASE 2"/>
    <property type="match status" value="1"/>
</dbReference>
<dbReference type="KEGG" id="nmt:NMV_0474"/>
<dbReference type="PANTHER" id="PTHR19353:SF19">
    <property type="entry name" value="DELTA(5) FATTY ACID DESATURASE C-RELATED"/>
    <property type="match status" value="1"/>
</dbReference>
<dbReference type="InterPro" id="IPR005804">
    <property type="entry name" value="FA_desaturase_dom"/>
</dbReference>
<dbReference type="Proteomes" id="UP000002076">
    <property type="component" value="Chromosome"/>
</dbReference>
<feature type="domain" description="Fatty acid desaturase" evidence="2">
    <location>
        <begin position="51"/>
        <end position="287"/>
    </location>
</feature>
<reference evidence="3 4" key="1">
    <citation type="journal article" date="2009" name="Genome Biol.">
        <title>NeMeSys: a biological resource for narrowing the gap between sequence and function in the human pathogen Neisseria meningitidis.</title>
        <authorList>
            <person name="Rusniok C."/>
            <person name="Vallenet D."/>
            <person name="Floquet S."/>
            <person name="Ewles H."/>
            <person name="Mouze-Soulama C."/>
            <person name="Brown D."/>
            <person name="Lajus A."/>
            <person name="Buchrieser C."/>
            <person name="Medigue C."/>
            <person name="Glaser P."/>
            <person name="Pelicic V."/>
        </authorList>
    </citation>
    <scope>NUCLEOTIDE SEQUENCE [LARGE SCALE GENOMIC DNA]</scope>
    <source>
        <strain evidence="3 4">8013</strain>
    </source>
</reference>
<dbReference type="InterPro" id="IPR012171">
    <property type="entry name" value="Fatty_acid_desaturase"/>
</dbReference>
<dbReference type="EMBL" id="FM999788">
    <property type="protein sequence ID" value="CAX49407.1"/>
    <property type="molecule type" value="Genomic_DNA"/>
</dbReference>
<evidence type="ECO:0000313" key="3">
    <source>
        <dbReference type="EMBL" id="CAX49407.1"/>
    </source>
</evidence>
<dbReference type="GO" id="GO:0016020">
    <property type="term" value="C:membrane"/>
    <property type="evidence" value="ECO:0007669"/>
    <property type="project" value="TreeGrafter"/>
</dbReference>
<dbReference type="Pfam" id="PF00487">
    <property type="entry name" value="FA_desaturase"/>
    <property type="match status" value="1"/>
</dbReference>
<feature type="transmembrane region" description="Helical" evidence="1">
    <location>
        <begin position="177"/>
        <end position="195"/>
    </location>
</feature>
<protein>
    <submittedName>
        <fullName evidence="3">Fatty acid desaturase</fullName>
    </submittedName>
</protein>
<name>A0A9K2PQF4_NEIM8</name>
<dbReference type="NCBIfam" id="NF041365">
    <property type="entry name" value="GntB_guanitoxin"/>
    <property type="match status" value="1"/>
</dbReference>
<evidence type="ECO:0000256" key="1">
    <source>
        <dbReference type="SAM" id="Phobius"/>
    </source>
</evidence>
<keyword evidence="1" id="KW-0472">Membrane</keyword>
<evidence type="ECO:0000313" key="4">
    <source>
        <dbReference type="Proteomes" id="UP000002076"/>
    </source>
</evidence>
<gene>
    <name evidence="3" type="ordered locus">NMV_0474</name>
</gene>